<name>A0ABW3PM27_9BACL</name>
<evidence type="ECO:0000313" key="1">
    <source>
        <dbReference type="EMBL" id="MFD1127884.1"/>
    </source>
</evidence>
<dbReference type="EMBL" id="JBHTKX010000001">
    <property type="protein sequence ID" value="MFD1127884.1"/>
    <property type="molecule type" value="Genomic_DNA"/>
</dbReference>
<keyword evidence="2" id="KW-1185">Reference proteome</keyword>
<dbReference type="RefSeq" id="WP_170862399.1">
    <property type="nucleotide sequence ID" value="NZ_JBHTKX010000001.1"/>
</dbReference>
<evidence type="ECO:0000313" key="2">
    <source>
        <dbReference type="Proteomes" id="UP001597169"/>
    </source>
</evidence>
<proteinExistence type="predicted"/>
<evidence type="ECO:0008006" key="3">
    <source>
        <dbReference type="Google" id="ProtNLM"/>
    </source>
</evidence>
<dbReference type="Proteomes" id="UP001597169">
    <property type="component" value="Unassembled WGS sequence"/>
</dbReference>
<comment type="caution">
    <text evidence="1">The sequence shown here is derived from an EMBL/GenBank/DDBJ whole genome shotgun (WGS) entry which is preliminary data.</text>
</comment>
<organism evidence="1 2">
    <name type="scientific">Paenibacillus provencensis</name>
    <dbReference type="NCBI Taxonomy" id="441151"/>
    <lineage>
        <taxon>Bacteria</taxon>
        <taxon>Bacillati</taxon>
        <taxon>Bacillota</taxon>
        <taxon>Bacilli</taxon>
        <taxon>Bacillales</taxon>
        <taxon>Paenibacillaceae</taxon>
        <taxon>Paenibacillus</taxon>
    </lineage>
</organism>
<reference evidence="2" key="1">
    <citation type="journal article" date="2019" name="Int. J. Syst. Evol. Microbiol.">
        <title>The Global Catalogue of Microorganisms (GCM) 10K type strain sequencing project: providing services to taxonomists for standard genome sequencing and annotation.</title>
        <authorList>
            <consortium name="The Broad Institute Genomics Platform"/>
            <consortium name="The Broad Institute Genome Sequencing Center for Infectious Disease"/>
            <person name="Wu L."/>
            <person name="Ma J."/>
        </authorList>
    </citation>
    <scope>NUCLEOTIDE SEQUENCE [LARGE SCALE GENOMIC DNA]</scope>
    <source>
        <strain evidence="2">CCUG 53519</strain>
    </source>
</reference>
<gene>
    <name evidence="1" type="ORF">ACFQ3J_06830</name>
</gene>
<sequence>MAFGVTYPEDSITTDFFTSKHSREEIMNGIAVLKARDQKVVMSINGNPN</sequence>
<accession>A0ABW3PM27</accession>
<protein>
    <recommendedName>
        <fullName evidence="3">Diaminopimelate decarboxylase</fullName>
    </recommendedName>
</protein>